<gene>
    <name evidence="5" type="ordered locus">Halhy_2659</name>
</gene>
<dbReference type="InterPro" id="IPR028082">
    <property type="entry name" value="Peripla_BP_I"/>
</dbReference>
<dbReference type="PANTHER" id="PTHR30146">
    <property type="entry name" value="LACI-RELATED TRANSCRIPTIONAL REPRESSOR"/>
    <property type="match status" value="1"/>
</dbReference>
<feature type="domain" description="HTH lacI-type" evidence="4">
    <location>
        <begin position="4"/>
        <end position="58"/>
    </location>
</feature>
<keyword evidence="1" id="KW-0805">Transcription regulation</keyword>
<dbReference type="PROSITE" id="PS50932">
    <property type="entry name" value="HTH_LACI_2"/>
    <property type="match status" value="1"/>
</dbReference>
<dbReference type="AlphaFoldDB" id="F4L0S4"/>
<dbReference type="SUPFAM" id="SSF47413">
    <property type="entry name" value="lambda repressor-like DNA-binding domains"/>
    <property type="match status" value="1"/>
</dbReference>
<dbReference type="SUPFAM" id="SSF53822">
    <property type="entry name" value="Periplasmic binding protein-like I"/>
    <property type="match status" value="1"/>
</dbReference>
<evidence type="ECO:0000313" key="5">
    <source>
        <dbReference type="EMBL" id="AEE50528.1"/>
    </source>
</evidence>
<dbReference type="OrthoDB" id="9803256at2"/>
<dbReference type="HOGENOM" id="CLU_037628_6_1_10"/>
<evidence type="ECO:0000259" key="4">
    <source>
        <dbReference type="PROSITE" id="PS50932"/>
    </source>
</evidence>
<dbReference type="GO" id="GO:0003700">
    <property type="term" value="F:DNA-binding transcription factor activity"/>
    <property type="evidence" value="ECO:0007669"/>
    <property type="project" value="TreeGrafter"/>
</dbReference>
<dbReference type="STRING" id="760192.Halhy_2659"/>
<dbReference type="Pfam" id="PF13377">
    <property type="entry name" value="Peripla_BP_3"/>
    <property type="match status" value="1"/>
</dbReference>
<dbReference type="PANTHER" id="PTHR30146:SF109">
    <property type="entry name" value="HTH-TYPE TRANSCRIPTIONAL REGULATOR GALS"/>
    <property type="match status" value="1"/>
</dbReference>
<dbReference type="Pfam" id="PF00356">
    <property type="entry name" value="LacI"/>
    <property type="match status" value="1"/>
</dbReference>
<name>F4L0S4_HALH1</name>
<dbReference type="eggNOG" id="COG1609">
    <property type="taxonomic scope" value="Bacteria"/>
</dbReference>
<proteinExistence type="predicted"/>
<dbReference type="InterPro" id="IPR046335">
    <property type="entry name" value="LacI/GalR-like_sensor"/>
</dbReference>
<dbReference type="Proteomes" id="UP000008461">
    <property type="component" value="Chromosome"/>
</dbReference>
<organism evidence="5 6">
    <name type="scientific">Haliscomenobacter hydrossis (strain ATCC 27775 / DSM 1100 / LMG 10767 / O)</name>
    <dbReference type="NCBI Taxonomy" id="760192"/>
    <lineage>
        <taxon>Bacteria</taxon>
        <taxon>Pseudomonadati</taxon>
        <taxon>Bacteroidota</taxon>
        <taxon>Saprospiria</taxon>
        <taxon>Saprospirales</taxon>
        <taxon>Haliscomenobacteraceae</taxon>
        <taxon>Haliscomenobacter</taxon>
    </lineage>
</organism>
<evidence type="ECO:0000256" key="1">
    <source>
        <dbReference type="ARBA" id="ARBA00023015"/>
    </source>
</evidence>
<dbReference type="Gene3D" id="3.40.50.2300">
    <property type="match status" value="2"/>
</dbReference>
<keyword evidence="3" id="KW-0804">Transcription</keyword>
<dbReference type="GO" id="GO:0000976">
    <property type="term" value="F:transcription cis-regulatory region binding"/>
    <property type="evidence" value="ECO:0007669"/>
    <property type="project" value="TreeGrafter"/>
</dbReference>
<reference key="2">
    <citation type="submission" date="2011-04" db="EMBL/GenBank/DDBJ databases">
        <title>Complete sequence of chromosome of Haliscomenobacter hydrossis DSM 1100.</title>
        <authorList>
            <consortium name="US DOE Joint Genome Institute (JGI-PGF)"/>
            <person name="Lucas S."/>
            <person name="Han J."/>
            <person name="Lapidus A."/>
            <person name="Bruce D."/>
            <person name="Goodwin L."/>
            <person name="Pitluck S."/>
            <person name="Peters L."/>
            <person name="Kyrpides N."/>
            <person name="Mavromatis K."/>
            <person name="Ivanova N."/>
            <person name="Ovchinnikova G."/>
            <person name="Pagani I."/>
            <person name="Daligault H."/>
            <person name="Detter J.C."/>
            <person name="Han C."/>
            <person name="Land M."/>
            <person name="Hauser L."/>
            <person name="Markowitz V."/>
            <person name="Cheng J.-F."/>
            <person name="Hugenholtz P."/>
            <person name="Woyke T."/>
            <person name="Wu D."/>
            <person name="Verbarg S."/>
            <person name="Frueling A."/>
            <person name="Brambilla E."/>
            <person name="Klenk H.-P."/>
            <person name="Eisen J.A."/>
        </authorList>
    </citation>
    <scope>NUCLEOTIDE SEQUENCE</scope>
    <source>
        <strain>DSM 1100</strain>
    </source>
</reference>
<dbReference type="InterPro" id="IPR010982">
    <property type="entry name" value="Lambda_DNA-bd_dom_sf"/>
</dbReference>
<evidence type="ECO:0000313" key="6">
    <source>
        <dbReference type="Proteomes" id="UP000008461"/>
    </source>
</evidence>
<dbReference type="EMBL" id="CP002691">
    <property type="protein sequence ID" value="AEE50528.1"/>
    <property type="molecule type" value="Genomic_DNA"/>
</dbReference>
<evidence type="ECO:0000256" key="2">
    <source>
        <dbReference type="ARBA" id="ARBA00023125"/>
    </source>
</evidence>
<dbReference type="CDD" id="cd01392">
    <property type="entry name" value="HTH_LacI"/>
    <property type="match status" value="1"/>
</dbReference>
<protein>
    <submittedName>
        <fullName evidence="5">Transcriptional regulator, LacI family</fullName>
    </submittedName>
</protein>
<dbReference type="Gene3D" id="1.10.260.40">
    <property type="entry name" value="lambda repressor-like DNA-binding domains"/>
    <property type="match status" value="1"/>
</dbReference>
<accession>F4L0S4</accession>
<keyword evidence="2" id="KW-0238">DNA-binding</keyword>
<dbReference type="KEGG" id="hhy:Halhy_2659"/>
<sequence length="331" mass="37243">MNRPTITDIARLLQLNPSTVSRALNNHPDVSPETRNRVQELAQELGYAPNQLAVNLRRRHSGLIALLVSEMNMFFNPSVFRAIEQEVYANGYHLIILQSNNTLIREQQNVQICRQLAVEGVLVSLAAEAQALDHFAPLLDQRVPVVFFDRVLTQNHSCSVTVDDVAITRQAIRHLAEKGHWRIGGLFGDPKLNITRERFRGFKQALQELGIPFEESLTAFAQDSEQGSQMALKMMEQHQISAFFTMSDELMVGAVQAIEQKRLRIPEEIAIIAISDGFAPEFYNPKITHIRHSGFEVGANAARLLLGVIREEIKNPIHVQLDCRLVELGSV</sequence>
<keyword evidence="6" id="KW-1185">Reference proteome</keyword>
<reference evidence="5 6" key="1">
    <citation type="journal article" date="2011" name="Stand. Genomic Sci.">
        <title>Complete genome sequence of Haliscomenobacter hydrossis type strain (O).</title>
        <authorList>
            <consortium name="US DOE Joint Genome Institute (JGI-PGF)"/>
            <person name="Daligault H."/>
            <person name="Lapidus A."/>
            <person name="Zeytun A."/>
            <person name="Nolan M."/>
            <person name="Lucas S."/>
            <person name="Del Rio T.G."/>
            <person name="Tice H."/>
            <person name="Cheng J.F."/>
            <person name="Tapia R."/>
            <person name="Han C."/>
            <person name="Goodwin L."/>
            <person name="Pitluck S."/>
            <person name="Liolios K."/>
            <person name="Pagani I."/>
            <person name="Ivanova N."/>
            <person name="Huntemann M."/>
            <person name="Mavromatis K."/>
            <person name="Mikhailova N."/>
            <person name="Pati A."/>
            <person name="Chen A."/>
            <person name="Palaniappan K."/>
            <person name="Land M."/>
            <person name="Hauser L."/>
            <person name="Brambilla E.M."/>
            <person name="Rohde M."/>
            <person name="Verbarg S."/>
            <person name="Goker M."/>
            <person name="Bristow J."/>
            <person name="Eisen J.A."/>
            <person name="Markowitz V."/>
            <person name="Hugenholtz P."/>
            <person name="Kyrpides N.C."/>
            <person name="Klenk H.P."/>
            <person name="Woyke T."/>
        </authorList>
    </citation>
    <scope>NUCLEOTIDE SEQUENCE [LARGE SCALE GENOMIC DNA]</scope>
    <source>
        <strain evidence="6">ATCC 27775 / DSM 1100 / LMG 10767 / O</strain>
    </source>
</reference>
<dbReference type="RefSeq" id="WP_013765076.1">
    <property type="nucleotide sequence ID" value="NC_015510.1"/>
</dbReference>
<dbReference type="SMART" id="SM00354">
    <property type="entry name" value="HTH_LACI"/>
    <property type="match status" value="1"/>
</dbReference>
<evidence type="ECO:0000256" key="3">
    <source>
        <dbReference type="ARBA" id="ARBA00023163"/>
    </source>
</evidence>
<dbReference type="CDD" id="cd06267">
    <property type="entry name" value="PBP1_LacI_sugar_binding-like"/>
    <property type="match status" value="1"/>
</dbReference>
<dbReference type="InterPro" id="IPR000843">
    <property type="entry name" value="HTH_LacI"/>
</dbReference>